<dbReference type="PROSITE" id="PS51201">
    <property type="entry name" value="RCK_N"/>
    <property type="match status" value="1"/>
</dbReference>
<evidence type="ECO:0000313" key="3">
    <source>
        <dbReference type="Proteomes" id="UP000076935"/>
    </source>
</evidence>
<dbReference type="InterPro" id="IPR036291">
    <property type="entry name" value="NAD(P)-bd_dom_sf"/>
</dbReference>
<comment type="caution">
    <text evidence="2">The sequence shown here is derived from an EMBL/GenBank/DDBJ whole genome shotgun (WGS) entry which is preliminary data.</text>
</comment>
<dbReference type="Proteomes" id="UP000076935">
    <property type="component" value="Unassembled WGS sequence"/>
</dbReference>
<reference evidence="2 3" key="1">
    <citation type="submission" date="2016-01" db="EMBL/GenBank/DDBJ databases">
        <title>Investigation of taxonomic status of Bacillus aminovorans.</title>
        <authorList>
            <person name="Verma A."/>
            <person name="Pal Y."/>
            <person name="Krishnamurthi S."/>
        </authorList>
    </citation>
    <scope>NUCLEOTIDE SEQUENCE [LARGE SCALE GENOMIC DNA]</scope>
    <source>
        <strain evidence="2 3">DSM 1314</strain>
    </source>
</reference>
<dbReference type="InterPro" id="IPR003148">
    <property type="entry name" value="RCK_N"/>
</dbReference>
<dbReference type="AlphaFoldDB" id="A0A177LBE4"/>
<organism evidence="2 3">
    <name type="scientific">Domibacillus aminovorans</name>
    <dbReference type="NCBI Taxonomy" id="29332"/>
    <lineage>
        <taxon>Bacteria</taxon>
        <taxon>Bacillati</taxon>
        <taxon>Bacillota</taxon>
        <taxon>Bacilli</taxon>
        <taxon>Bacillales</taxon>
        <taxon>Bacillaceae</taxon>
        <taxon>Domibacillus</taxon>
    </lineage>
</organism>
<dbReference type="Pfam" id="PF02254">
    <property type="entry name" value="TrkA_N"/>
    <property type="match status" value="1"/>
</dbReference>
<accession>A0A177LBE4</accession>
<evidence type="ECO:0000259" key="1">
    <source>
        <dbReference type="PROSITE" id="PS51201"/>
    </source>
</evidence>
<dbReference type="GO" id="GO:0006813">
    <property type="term" value="P:potassium ion transport"/>
    <property type="evidence" value="ECO:0007669"/>
    <property type="project" value="InterPro"/>
</dbReference>
<protein>
    <recommendedName>
        <fullName evidence="1">RCK N-terminal domain-containing protein</fullName>
    </recommendedName>
</protein>
<evidence type="ECO:0000313" key="2">
    <source>
        <dbReference type="EMBL" id="OAH61911.1"/>
    </source>
</evidence>
<name>A0A177LBE4_9BACI</name>
<dbReference type="EMBL" id="LQWY01000014">
    <property type="protein sequence ID" value="OAH61911.1"/>
    <property type="molecule type" value="Genomic_DNA"/>
</dbReference>
<gene>
    <name evidence="2" type="ORF">AWH49_10830</name>
</gene>
<dbReference type="Gene3D" id="3.40.50.720">
    <property type="entry name" value="NAD(P)-binding Rossmann-like Domain"/>
    <property type="match status" value="1"/>
</dbReference>
<feature type="domain" description="RCK N-terminal" evidence="1">
    <location>
        <begin position="6"/>
        <end position="143"/>
    </location>
</feature>
<dbReference type="RefSeq" id="WP_063965059.1">
    <property type="nucleotide sequence ID" value="NZ_JBCNAN010000076.1"/>
</dbReference>
<keyword evidence="3" id="KW-1185">Reference proteome</keyword>
<sequence length="159" mass="17797">MRFEGMNHIIIIGWSEKAKAAVQEIIKIDQTIDIVVINNAERAPVIEEQERLIYIGGNATDEEILLHANLPKSKGILIFAEERIQANYSIKDSLLVDGKTLLVATVITLMKEKMNLPVPVIAEITSHQHIQLFKDVKVNEFILTKGIISSKIVKSLFPA</sequence>
<proteinExistence type="predicted"/>
<dbReference type="SUPFAM" id="SSF51735">
    <property type="entry name" value="NAD(P)-binding Rossmann-fold domains"/>
    <property type="match status" value="1"/>
</dbReference>